<dbReference type="OrthoDB" id="3522351at2759"/>
<dbReference type="AlphaFoldDB" id="A0A4U0XSV4"/>
<dbReference type="EMBL" id="NAJN01000048">
    <property type="protein sequence ID" value="TKA80724.1"/>
    <property type="molecule type" value="Genomic_DNA"/>
</dbReference>
<protein>
    <submittedName>
        <fullName evidence="2">Uncharacterized protein</fullName>
    </submittedName>
</protein>
<feature type="transmembrane region" description="Helical" evidence="1">
    <location>
        <begin position="183"/>
        <end position="204"/>
    </location>
</feature>
<feature type="transmembrane region" description="Helical" evidence="1">
    <location>
        <begin position="514"/>
        <end position="536"/>
    </location>
</feature>
<feature type="transmembrane region" description="Helical" evidence="1">
    <location>
        <begin position="62"/>
        <end position="82"/>
    </location>
</feature>
<keyword evidence="1" id="KW-0472">Membrane</keyword>
<evidence type="ECO:0000313" key="3">
    <source>
        <dbReference type="Proteomes" id="UP000308768"/>
    </source>
</evidence>
<gene>
    <name evidence="2" type="ORF">B0A49_01141</name>
</gene>
<proteinExistence type="predicted"/>
<dbReference type="STRING" id="331657.A0A4U0XSV4"/>
<keyword evidence="3" id="KW-1185">Reference proteome</keyword>
<reference evidence="2 3" key="1">
    <citation type="submission" date="2017-03" db="EMBL/GenBank/DDBJ databases">
        <title>Genomes of endolithic fungi from Antarctica.</title>
        <authorList>
            <person name="Coleine C."/>
            <person name="Masonjones S."/>
            <person name="Stajich J.E."/>
        </authorList>
    </citation>
    <scope>NUCLEOTIDE SEQUENCE [LARGE SCALE GENOMIC DNA]</scope>
    <source>
        <strain evidence="2 3">CCFEE 5187</strain>
    </source>
</reference>
<keyword evidence="1" id="KW-1133">Transmembrane helix</keyword>
<accession>A0A4U0XSV4</accession>
<dbReference type="PANTHER" id="PTHR37544">
    <property type="entry name" value="SPRAY-RELATED"/>
    <property type="match status" value="1"/>
</dbReference>
<dbReference type="PANTHER" id="PTHR37544:SF3">
    <property type="entry name" value="SPRAY"/>
    <property type="match status" value="1"/>
</dbReference>
<dbReference type="Pfam" id="PF11915">
    <property type="entry name" value="DUF3433"/>
    <property type="match status" value="1"/>
</dbReference>
<sequence>MSISEDMYQGHSQPLCAPNLSTSVPRKPLDTKQIIIHESSPAADSRAEEPPSREWRSWKTKAPFLSFLLLSEICMIGAILGLDVFSNRHSGFTTVQLPSISQNTSSISNFIWSRGLLWTSLPSFLMTLYRLMWESAVSGSVDRQPFVELKREKGASPRLSILLDYRAYPSLYTWAIAFRNGHFLLGFCILLSLLLSIAVVPLSAHLCATAVVLANTTVPAKLTTSFNDSAFTSRTDLLPVFGLASASSLYGGNPPAWASKEFAFQAFSIEATQPPNINVTVGETAYSAYLDCSVLTASDYTASFTRQTADGGTLAVKATDRGCSVANSLAVSNLTSTYVQTWSTIDCAAKAGYSRPGVLAGLYAADSPDLLSNFTIISCIPSYWMTSGLLSANMGSAQAPSVISFAYNDSDVHSTRPDAMWRIFENGLHEAITIDSTSKFSTTEFGRLIYIAATQSDSDSPLSPRVLSDATARIFNSIYATLAATVLFQPAASPTGVQGIYSANTTRLVIVSSVAYTIAAALFAILLCTVGITVYAHTHPSVLFEEPVGLLSYAGMLDQSDVSELAAGVRNRSDYSGGLTKTVVEENELGNTRCRALGNSARTQRIVVEGLRAR</sequence>
<dbReference type="InterPro" id="IPR021840">
    <property type="entry name" value="DUF3433"/>
</dbReference>
<evidence type="ECO:0000256" key="1">
    <source>
        <dbReference type="SAM" id="Phobius"/>
    </source>
</evidence>
<dbReference type="Proteomes" id="UP000308768">
    <property type="component" value="Unassembled WGS sequence"/>
</dbReference>
<organism evidence="2 3">
    <name type="scientific">Cryomyces minteri</name>
    <dbReference type="NCBI Taxonomy" id="331657"/>
    <lineage>
        <taxon>Eukaryota</taxon>
        <taxon>Fungi</taxon>
        <taxon>Dikarya</taxon>
        <taxon>Ascomycota</taxon>
        <taxon>Pezizomycotina</taxon>
        <taxon>Dothideomycetes</taxon>
        <taxon>Dothideomycetes incertae sedis</taxon>
        <taxon>Cryomyces</taxon>
    </lineage>
</organism>
<keyword evidence="1" id="KW-0812">Transmembrane</keyword>
<name>A0A4U0XSV4_9PEZI</name>
<comment type="caution">
    <text evidence="2">The sequence shown here is derived from an EMBL/GenBank/DDBJ whole genome shotgun (WGS) entry which is preliminary data.</text>
</comment>
<evidence type="ECO:0000313" key="2">
    <source>
        <dbReference type="EMBL" id="TKA80724.1"/>
    </source>
</evidence>